<dbReference type="InParanoid" id="A8N8C2"/>
<keyword evidence="2" id="KW-0808">Transferase</keyword>
<dbReference type="RefSeq" id="XP_001831078.2">
    <property type="nucleotide sequence ID" value="XM_001831026.2"/>
</dbReference>
<feature type="compositionally biased region" description="Low complexity" evidence="1">
    <location>
        <begin position="238"/>
        <end position="260"/>
    </location>
</feature>
<organism evidence="2 3">
    <name type="scientific">Coprinopsis cinerea (strain Okayama-7 / 130 / ATCC MYA-4618 / FGSC 9003)</name>
    <name type="common">Inky cap fungus</name>
    <name type="synonym">Hormographiella aspergillata</name>
    <dbReference type="NCBI Taxonomy" id="240176"/>
    <lineage>
        <taxon>Eukaryota</taxon>
        <taxon>Fungi</taxon>
        <taxon>Dikarya</taxon>
        <taxon>Basidiomycota</taxon>
        <taxon>Agaricomycotina</taxon>
        <taxon>Agaricomycetes</taxon>
        <taxon>Agaricomycetidae</taxon>
        <taxon>Agaricales</taxon>
        <taxon>Agaricineae</taxon>
        <taxon>Psathyrellaceae</taxon>
        <taxon>Coprinopsis</taxon>
    </lineage>
</organism>
<dbReference type="EMBL" id="AACS02000007">
    <property type="protein sequence ID" value="EAU90700.2"/>
    <property type="molecule type" value="Genomic_DNA"/>
</dbReference>
<evidence type="ECO:0000313" key="2">
    <source>
        <dbReference type="EMBL" id="EAU90700.2"/>
    </source>
</evidence>
<feature type="compositionally biased region" description="Polar residues" evidence="1">
    <location>
        <begin position="197"/>
        <end position="206"/>
    </location>
</feature>
<gene>
    <name evidence="2" type="ORF">CC1G_03969</name>
</gene>
<feature type="region of interest" description="Disordered" evidence="1">
    <location>
        <begin position="232"/>
        <end position="261"/>
    </location>
</feature>
<accession>A8N8C2</accession>
<reference evidence="2 3" key="1">
    <citation type="journal article" date="2010" name="Proc. Natl. Acad. Sci. U.S.A.">
        <title>Insights into evolution of multicellular fungi from the assembled chromosomes of the mushroom Coprinopsis cinerea (Coprinus cinereus).</title>
        <authorList>
            <person name="Stajich J.E."/>
            <person name="Wilke S.K."/>
            <person name="Ahren D."/>
            <person name="Au C.H."/>
            <person name="Birren B.W."/>
            <person name="Borodovsky M."/>
            <person name="Burns C."/>
            <person name="Canback B."/>
            <person name="Casselton L.A."/>
            <person name="Cheng C.K."/>
            <person name="Deng J."/>
            <person name="Dietrich F.S."/>
            <person name="Fargo D.C."/>
            <person name="Farman M.L."/>
            <person name="Gathman A.C."/>
            <person name="Goldberg J."/>
            <person name="Guigo R."/>
            <person name="Hoegger P.J."/>
            <person name="Hooker J.B."/>
            <person name="Huggins A."/>
            <person name="James T.Y."/>
            <person name="Kamada T."/>
            <person name="Kilaru S."/>
            <person name="Kodira C."/>
            <person name="Kues U."/>
            <person name="Kupfer D."/>
            <person name="Kwan H.S."/>
            <person name="Lomsadze A."/>
            <person name="Li W."/>
            <person name="Lilly W.W."/>
            <person name="Ma L.J."/>
            <person name="Mackey A.J."/>
            <person name="Manning G."/>
            <person name="Martin F."/>
            <person name="Muraguchi H."/>
            <person name="Natvig D.O."/>
            <person name="Palmerini H."/>
            <person name="Ramesh M.A."/>
            <person name="Rehmeyer C.J."/>
            <person name="Roe B.A."/>
            <person name="Shenoy N."/>
            <person name="Stanke M."/>
            <person name="Ter-Hovhannisyan V."/>
            <person name="Tunlid A."/>
            <person name="Velagapudi R."/>
            <person name="Vision T.J."/>
            <person name="Zeng Q."/>
            <person name="Zolan M.E."/>
            <person name="Pukkila P.J."/>
        </authorList>
    </citation>
    <scope>NUCLEOTIDE SEQUENCE [LARGE SCALE GENOMIC DNA]</scope>
    <source>
        <strain evidence="3">Okayama-7 / 130 / ATCC MYA-4618 / FGSC 9003</strain>
    </source>
</reference>
<dbReference type="Proteomes" id="UP000001861">
    <property type="component" value="Unassembled WGS sequence"/>
</dbReference>
<sequence length="297" mass="32733">MFSTLLINNCATVGGKSTTISLEVSPSHPSAIWYRKHRGEPAPVNWNSKKVAEGEGELELTLLERISEGRIGVTYVAKVDSAMRGDVDLRAMLPEKVCLKFAKPEFCRSLAREAWFYEQLESCQGASIPIFYGFFSSSMAEQPWSPNLTFTPWTTRKHQFDTDSLPREIDQYPSLDLLPDDMLPDWRRKSPIEDPSGYQQNSSWYRWSPSEDNPTISVLVLELLGETCTGKKGLGVNTSTPGSAGSLGSSTSTPGYSPSPKVSVYRAKGVGAGSVGRALDASYLGKLSKTERDEDEE</sequence>
<dbReference type="HOGENOM" id="CLU_052197_1_0_1"/>
<dbReference type="GeneID" id="6007536"/>
<comment type="caution">
    <text evidence="2">The sequence shown here is derived from an EMBL/GenBank/DDBJ whole genome shotgun (WGS) entry which is preliminary data.</text>
</comment>
<dbReference type="GO" id="GO:0016301">
    <property type="term" value="F:kinase activity"/>
    <property type="evidence" value="ECO:0007669"/>
    <property type="project" value="UniProtKB-KW"/>
</dbReference>
<feature type="region of interest" description="Disordered" evidence="1">
    <location>
        <begin position="186"/>
        <end position="206"/>
    </location>
</feature>
<dbReference type="KEGG" id="cci:CC1G_03969"/>
<protein>
    <submittedName>
        <fullName evidence="2">Protein kinase subdomain-containing protein PKL/ccin3</fullName>
    </submittedName>
</protein>
<dbReference type="OrthoDB" id="3182995at2759"/>
<dbReference type="AlphaFoldDB" id="A8N8C2"/>
<proteinExistence type="predicted"/>
<keyword evidence="2" id="KW-0418">Kinase</keyword>
<dbReference type="VEuPathDB" id="FungiDB:CC1G_03969"/>
<evidence type="ECO:0000256" key="1">
    <source>
        <dbReference type="SAM" id="MobiDB-lite"/>
    </source>
</evidence>
<name>A8N8C2_COPC7</name>
<evidence type="ECO:0000313" key="3">
    <source>
        <dbReference type="Proteomes" id="UP000001861"/>
    </source>
</evidence>
<keyword evidence="3" id="KW-1185">Reference proteome</keyword>